<keyword evidence="2 6" id="KW-0812">Transmembrane</keyword>
<feature type="transmembrane region" description="Helical" evidence="6">
    <location>
        <begin position="205"/>
        <end position="225"/>
    </location>
</feature>
<proteinExistence type="predicted"/>
<organism evidence="7 8">
    <name type="scientific">Metschnikowia bicuspidata</name>
    <dbReference type="NCBI Taxonomy" id="27322"/>
    <lineage>
        <taxon>Eukaryota</taxon>
        <taxon>Fungi</taxon>
        <taxon>Dikarya</taxon>
        <taxon>Ascomycota</taxon>
        <taxon>Saccharomycotina</taxon>
        <taxon>Pichiomycetes</taxon>
        <taxon>Metschnikowiaceae</taxon>
        <taxon>Metschnikowia</taxon>
    </lineage>
</organism>
<dbReference type="GO" id="GO:0016020">
    <property type="term" value="C:membrane"/>
    <property type="evidence" value="ECO:0007669"/>
    <property type="project" value="UniProtKB-SubCell"/>
</dbReference>
<dbReference type="Proteomes" id="UP000268321">
    <property type="component" value="Unassembled WGS sequence"/>
</dbReference>
<gene>
    <name evidence="7" type="ORF">METBISCDRAFT_18640</name>
</gene>
<keyword evidence="3 6" id="KW-1133">Transmembrane helix</keyword>
<dbReference type="GO" id="GO:0005783">
    <property type="term" value="C:endoplasmic reticulum"/>
    <property type="evidence" value="ECO:0007669"/>
    <property type="project" value="TreeGrafter"/>
</dbReference>
<evidence type="ECO:0000313" key="7">
    <source>
        <dbReference type="EMBL" id="RKP29445.1"/>
    </source>
</evidence>
<comment type="subcellular location">
    <subcellularLocation>
        <location evidence="1">Membrane</location>
        <topology evidence="1">Multi-pass membrane protein</topology>
    </subcellularLocation>
</comment>
<feature type="transmembrane region" description="Helical" evidence="6">
    <location>
        <begin position="127"/>
        <end position="146"/>
    </location>
</feature>
<dbReference type="GO" id="GO:0061024">
    <property type="term" value="P:membrane organization"/>
    <property type="evidence" value="ECO:0007669"/>
    <property type="project" value="TreeGrafter"/>
</dbReference>
<feature type="transmembrane region" description="Helical" evidence="6">
    <location>
        <begin position="64"/>
        <end position="83"/>
    </location>
</feature>
<feature type="region of interest" description="Disordered" evidence="5">
    <location>
        <begin position="1"/>
        <end position="39"/>
    </location>
</feature>
<evidence type="ECO:0000256" key="6">
    <source>
        <dbReference type="SAM" id="Phobius"/>
    </source>
</evidence>
<evidence type="ECO:0000256" key="1">
    <source>
        <dbReference type="ARBA" id="ARBA00004141"/>
    </source>
</evidence>
<feature type="transmembrane region" description="Helical" evidence="6">
    <location>
        <begin position="95"/>
        <end position="115"/>
    </location>
</feature>
<sequence length="281" mass="31810">MNTSTLSGRETSISNGSLAETIKPTQKPNDTKEVPKKGTNVTFQPEFRKRKLVPKSAGPSGLKYGLWLGGHVGSVVFGTIYHARNLLFLPNRYHINTICYRLSLLCSILALLVTVSRRYGLSHLPRYSMMLALKNIQCILLSLVWLFTFESVFKILPTVLISLLQLAENKEVTVVLKAGDLLGTIITFDEIFLLVYLFLRTLLMFSTSGYQFLAMMMLLWLRVLIDVKTARMLAYTMDLMDGKVSKIQNKKAKKAWSKLKTFIEEKTESHDANNANAKKHQ</sequence>
<name>A0A4P9Z9L5_9ASCO</name>
<dbReference type="GO" id="GO:0071786">
    <property type="term" value="P:endoplasmic reticulum tubular network organization"/>
    <property type="evidence" value="ECO:0007669"/>
    <property type="project" value="TreeGrafter"/>
</dbReference>
<keyword evidence="4 6" id="KW-0472">Membrane</keyword>
<evidence type="ECO:0000256" key="2">
    <source>
        <dbReference type="ARBA" id="ARBA00022692"/>
    </source>
</evidence>
<feature type="compositionally biased region" description="Polar residues" evidence="5">
    <location>
        <begin position="1"/>
        <end position="28"/>
    </location>
</feature>
<evidence type="ECO:0000256" key="4">
    <source>
        <dbReference type="ARBA" id="ARBA00023136"/>
    </source>
</evidence>
<evidence type="ECO:0000256" key="3">
    <source>
        <dbReference type="ARBA" id="ARBA00022989"/>
    </source>
</evidence>
<dbReference type="EMBL" id="ML004487">
    <property type="protein sequence ID" value="RKP29445.1"/>
    <property type="molecule type" value="Genomic_DNA"/>
</dbReference>
<evidence type="ECO:0000256" key="5">
    <source>
        <dbReference type="SAM" id="MobiDB-lite"/>
    </source>
</evidence>
<dbReference type="OrthoDB" id="5581259at2759"/>
<protein>
    <submittedName>
        <fullName evidence="7">Uncharacterized protein</fullName>
    </submittedName>
</protein>
<dbReference type="InterPro" id="IPR051645">
    <property type="entry name" value="PER33/POM33_regulator"/>
</dbReference>
<keyword evidence="8" id="KW-1185">Reference proteome</keyword>
<evidence type="ECO:0000313" key="8">
    <source>
        <dbReference type="Proteomes" id="UP000268321"/>
    </source>
</evidence>
<accession>A0A4P9Z9L5</accession>
<reference evidence="8" key="1">
    <citation type="journal article" date="2018" name="Nat. Microbiol.">
        <title>Leveraging single-cell genomics to expand the fungal tree of life.</title>
        <authorList>
            <person name="Ahrendt S.R."/>
            <person name="Quandt C.A."/>
            <person name="Ciobanu D."/>
            <person name="Clum A."/>
            <person name="Salamov A."/>
            <person name="Andreopoulos B."/>
            <person name="Cheng J.F."/>
            <person name="Woyke T."/>
            <person name="Pelin A."/>
            <person name="Henrissat B."/>
            <person name="Reynolds N.K."/>
            <person name="Benny G.L."/>
            <person name="Smith M.E."/>
            <person name="James T.Y."/>
            <person name="Grigoriev I.V."/>
        </authorList>
    </citation>
    <scope>NUCLEOTIDE SEQUENCE [LARGE SCALE GENOMIC DNA]</scope>
    <source>
        <strain evidence="8">Baker2002</strain>
    </source>
</reference>
<dbReference type="PANTHER" id="PTHR12703">
    <property type="entry name" value="TRANSMEMBRANE PROTEIN 33"/>
    <property type="match status" value="1"/>
</dbReference>
<dbReference type="PANTHER" id="PTHR12703:SF3">
    <property type="entry name" value="ABR032WP"/>
    <property type="match status" value="1"/>
</dbReference>
<dbReference type="AlphaFoldDB" id="A0A4P9Z9L5"/>